<reference evidence="2 3" key="1">
    <citation type="submission" date="2024-05" db="EMBL/GenBank/DDBJ databases">
        <title>Haplotype-resolved chromosome-level genome assembly of Huyou (Citrus changshanensis).</title>
        <authorList>
            <person name="Miao C."/>
            <person name="Chen W."/>
            <person name="Wu Y."/>
            <person name="Wang L."/>
            <person name="Zhao S."/>
            <person name="Grierson D."/>
            <person name="Xu C."/>
            <person name="Chen K."/>
        </authorList>
    </citation>
    <scope>NUCLEOTIDE SEQUENCE [LARGE SCALE GENOMIC DNA]</scope>
    <source>
        <strain evidence="2">01-14</strain>
        <tissue evidence="2">Leaf</tissue>
    </source>
</reference>
<keyword evidence="3" id="KW-1185">Reference proteome</keyword>
<keyword evidence="1" id="KW-0812">Transmembrane</keyword>
<dbReference type="AlphaFoldDB" id="A0AAP0MR32"/>
<dbReference type="Proteomes" id="UP001428341">
    <property type="component" value="Unassembled WGS sequence"/>
</dbReference>
<evidence type="ECO:0000313" key="2">
    <source>
        <dbReference type="EMBL" id="KAK9214705.1"/>
    </source>
</evidence>
<protein>
    <submittedName>
        <fullName evidence="2">Uncharacterized protein</fullName>
    </submittedName>
</protein>
<gene>
    <name evidence="2" type="ORF">WN944_006704</name>
</gene>
<evidence type="ECO:0000256" key="1">
    <source>
        <dbReference type="SAM" id="Phobius"/>
    </source>
</evidence>
<name>A0AAP0MR32_9ROSI</name>
<feature type="transmembrane region" description="Helical" evidence="1">
    <location>
        <begin position="45"/>
        <end position="70"/>
    </location>
</feature>
<keyword evidence="1" id="KW-0472">Membrane</keyword>
<organism evidence="2 3">
    <name type="scientific">Citrus x changshan-huyou</name>
    <dbReference type="NCBI Taxonomy" id="2935761"/>
    <lineage>
        <taxon>Eukaryota</taxon>
        <taxon>Viridiplantae</taxon>
        <taxon>Streptophyta</taxon>
        <taxon>Embryophyta</taxon>
        <taxon>Tracheophyta</taxon>
        <taxon>Spermatophyta</taxon>
        <taxon>Magnoliopsida</taxon>
        <taxon>eudicotyledons</taxon>
        <taxon>Gunneridae</taxon>
        <taxon>Pentapetalae</taxon>
        <taxon>rosids</taxon>
        <taxon>malvids</taxon>
        <taxon>Sapindales</taxon>
        <taxon>Rutaceae</taxon>
        <taxon>Aurantioideae</taxon>
        <taxon>Citrus</taxon>
    </lineage>
</organism>
<sequence length="110" mass="12160">MLNPVYKSRGRKHTSCVCFVRCRSISKRACAGGSWGILFISSIRIFYTLVLATSGGAATFSVGSIIHYLCMYGGSYSRNQSNQFCDDARVESTATKKKSSERMTQLCVHL</sequence>
<accession>A0AAP0MR32</accession>
<proteinExistence type="predicted"/>
<comment type="caution">
    <text evidence="2">The sequence shown here is derived from an EMBL/GenBank/DDBJ whole genome shotgun (WGS) entry which is preliminary data.</text>
</comment>
<keyword evidence="1" id="KW-1133">Transmembrane helix</keyword>
<dbReference type="EMBL" id="JBCGBO010000003">
    <property type="protein sequence ID" value="KAK9214705.1"/>
    <property type="molecule type" value="Genomic_DNA"/>
</dbReference>
<evidence type="ECO:0000313" key="3">
    <source>
        <dbReference type="Proteomes" id="UP001428341"/>
    </source>
</evidence>